<gene>
    <name evidence="2" type="ORF">LIER_02379</name>
</gene>
<keyword evidence="3" id="KW-1185">Reference proteome</keyword>
<feature type="domain" description="Reverse transcriptase" evidence="1">
    <location>
        <begin position="2"/>
        <end position="183"/>
    </location>
</feature>
<name>A0AAV3NPB4_LITER</name>
<dbReference type="CDD" id="cd01650">
    <property type="entry name" value="RT_nLTR_like"/>
    <property type="match status" value="1"/>
</dbReference>
<sequence length="198" mass="22448">MTDFRPISLSNVVAKIIGPVMTNRLRFVLMNIISETQSAFLRGRIISDNILITHEVLHFMDQKCNSKNHSMALKLDMSKAHMLKFGFCRKWVDWTMCLVSTVSYGAPRGFIRTTRGIRQGDPLLPYLFLLCVEGLTCMLRAAKTRHALTGIRISRESPSISHILFADDNMIFCRANEREGSEVKHILGEYEVASGVKN</sequence>
<dbReference type="InterPro" id="IPR052343">
    <property type="entry name" value="Retrotransposon-Effector_Assoc"/>
</dbReference>
<dbReference type="SUPFAM" id="SSF56672">
    <property type="entry name" value="DNA/RNA polymerases"/>
    <property type="match status" value="1"/>
</dbReference>
<evidence type="ECO:0000259" key="1">
    <source>
        <dbReference type="Pfam" id="PF00078"/>
    </source>
</evidence>
<dbReference type="Proteomes" id="UP001454036">
    <property type="component" value="Unassembled WGS sequence"/>
</dbReference>
<comment type="caution">
    <text evidence="2">The sequence shown here is derived from an EMBL/GenBank/DDBJ whole genome shotgun (WGS) entry which is preliminary data.</text>
</comment>
<proteinExistence type="predicted"/>
<protein>
    <recommendedName>
        <fullName evidence="1">Reverse transcriptase domain-containing protein</fullName>
    </recommendedName>
</protein>
<evidence type="ECO:0000313" key="2">
    <source>
        <dbReference type="EMBL" id="GAA0141175.1"/>
    </source>
</evidence>
<dbReference type="PANTHER" id="PTHR46890:SF48">
    <property type="entry name" value="RNA-DIRECTED DNA POLYMERASE"/>
    <property type="match status" value="1"/>
</dbReference>
<evidence type="ECO:0000313" key="3">
    <source>
        <dbReference type="Proteomes" id="UP001454036"/>
    </source>
</evidence>
<organism evidence="2 3">
    <name type="scientific">Lithospermum erythrorhizon</name>
    <name type="common">Purple gromwell</name>
    <name type="synonym">Lithospermum officinale var. erythrorhizon</name>
    <dbReference type="NCBI Taxonomy" id="34254"/>
    <lineage>
        <taxon>Eukaryota</taxon>
        <taxon>Viridiplantae</taxon>
        <taxon>Streptophyta</taxon>
        <taxon>Embryophyta</taxon>
        <taxon>Tracheophyta</taxon>
        <taxon>Spermatophyta</taxon>
        <taxon>Magnoliopsida</taxon>
        <taxon>eudicotyledons</taxon>
        <taxon>Gunneridae</taxon>
        <taxon>Pentapetalae</taxon>
        <taxon>asterids</taxon>
        <taxon>lamiids</taxon>
        <taxon>Boraginales</taxon>
        <taxon>Boraginaceae</taxon>
        <taxon>Boraginoideae</taxon>
        <taxon>Lithospermeae</taxon>
        <taxon>Lithospermum</taxon>
    </lineage>
</organism>
<dbReference type="PANTHER" id="PTHR46890">
    <property type="entry name" value="NON-LTR RETROLELEMENT REVERSE TRANSCRIPTASE-LIKE PROTEIN-RELATED"/>
    <property type="match status" value="1"/>
</dbReference>
<accession>A0AAV3NPB4</accession>
<dbReference type="Pfam" id="PF00078">
    <property type="entry name" value="RVT_1"/>
    <property type="match status" value="1"/>
</dbReference>
<reference evidence="2 3" key="1">
    <citation type="submission" date="2024-01" db="EMBL/GenBank/DDBJ databases">
        <title>The complete chloroplast genome sequence of Lithospermum erythrorhizon: insights into the phylogenetic relationship among Boraginaceae species and the maternal lineages of purple gromwells.</title>
        <authorList>
            <person name="Okada T."/>
            <person name="Watanabe K."/>
        </authorList>
    </citation>
    <scope>NUCLEOTIDE SEQUENCE [LARGE SCALE GENOMIC DNA]</scope>
</reference>
<dbReference type="EMBL" id="BAABME010000254">
    <property type="protein sequence ID" value="GAA0141175.1"/>
    <property type="molecule type" value="Genomic_DNA"/>
</dbReference>
<dbReference type="InterPro" id="IPR043502">
    <property type="entry name" value="DNA/RNA_pol_sf"/>
</dbReference>
<dbReference type="AlphaFoldDB" id="A0AAV3NPB4"/>
<dbReference type="InterPro" id="IPR000477">
    <property type="entry name" value="RT_dom"/>
</dbReference>